<name>A0A6N7QHC9_9XANT</name>
<protein>
    <submittedName>
        <fullName evidence="1">GIY-YIG nuclease family protein</fullName>
    </submittedName>
</protein>
<dbReference type="AlphaFoldDB" id="A0A6N7QHC9"/>
<keyword evidence="3" id="KW-1185">Reference proteome</keyword>
<proteinExistence type="predicted"/>
<reference evidence="2" key="2">
    <citation type="journal article" date="2020" name="Plant Dis.">
        <title>A Grain Rot of Rice in Iran Caused by a Xanthomonas Strain Closely Related to X. sacchari.</title>
        <authorList>
            <person name="Mirghasempour S.A."/>
            <person name="Huang S."/>
            <person name="Studholme D.J."/>
            <person name="Brady C.L."/>
        </authorList>
    </citation>
    <scope>NUCLEOTIDE SEQUENCE</scope>
    <source>
        <strain evidence="2">SAM114</strain>
    </source>
</reference>
<dbReference type="RefSeq" id="WP_153751138.1">
    <property type="nucleotide sequence ID" value="NZ_WJPM01000005.1"/>
</dbReference>
<evidence type="ECO:0000313" key="1">
    <source>
        <dbReference type="EMBL" id="MRH00172.1"/>
    </source>
</evidence>
<dbReference type="EMBL" id="WJPM01000005">
    <property type="protein sequence ID" value="MRH74504.1"/>
    <property type="molecule type" value="Genomic_DNA"/>
</dbReference>
<gene>
    <name evidence="1" type="ORF">GIY21_07675</name>
    <name evidence="2" type="ORF">GIY22_07670</name>
</gene>
<dbReference type="Proteomes" id="UP000439314">
    <property type="component" value="Unassembled WGS sequence"/>
</dbReference>
<evidence type="ECO:0000313" key="3">
    <source>
        <dbReference type="Proteomes" id="UP000437931"/>
    </source>
</evidence>
<dbReference type="EMBL" id="WJPN01000005">
    <property type="protein sequence ID" value="MRH00172.1"/>
    <property type="molecule type" value="Genomic_DNA"/>
</dbReference>
<organism evidence="1 4">
    <name type="scientific">Xanthomonas sontii</name>
    <dbReference type="NCBI Taxonomy" id="2650745"/>
    <lineage>
        <taxon>Bacteria</taxon>
        <taxon>Pseudomonadati</taxon>
        <taxon>Pseudomonadota</taxon>
        <taxon>Gammaproteobacteria</taxon>
        <taxon>Lysobacterales</taxon>
        <taxon>Lysobacteraceae</taxon>
        <taxon>Xanthomonas</taxon>
    </lineage>
</organism>
<comment type="caution">
    <text evidence="1">The sequence shown here is derived from an EMBL/GenBank/DDBJ whole genome shotgun (WGS) entry which is preliminary data.</text>
</comment>
<dbReference type="Proteomes" id="UP000437931">
    <property type="component" value="Unassembled WGS sequence"/>
</dbReference>
<dbReference type="CDD" id="cd10446">
    <property type="entry name" value="GIY-YIG_unchar_1"/>
    <property type="match status" value="1"/>
</dbReference>
<accession>A0A6N7QHC9</accession>
<reference evidence="3 4" key="1">
    <citation type="submission" date="2019-11" db="EMBL/GenBank/DDBJ databases">
        <title>First report of rice panicle blight caused by Xanthomonas sp. in Iran.</title>
        <authorList>
            <person name="Mirghasempour S.A."/>
            <person name="Huang S."/>
            <person name="Brady C.L."/>
            <person name="Studholme D.J."/>
        </authorList>
    </citation>
    <scope>NUCLEOTIDE SEQUENCE [LARGE SCALE GENOMIC DNA]</scope>
    <source>
        <strain evidence="1 4">ASD011</strain>
        <strain evidence="3">SAM114</strain>
    </source>
</reference>
<evidence type="ECO:0000313" key="4">
    <source>
        <dbReference type="Proteomes" id="UP000439314"/>
    </source>
</evidence>
<evidence type="ECO:0000313" key="2">
    <source>
        <dbReference type="EMBL" id="MRH74504.1"/>
    </source>
</evidence>
<sequence length="290" mass="33219">MLVELNDLLEKVGIAPSEVMVMRHRPTEPELRAVLPWLASEQHELYNAYQSNHGEVVERALTKARYLASFIGHAPKRAVFVGLYEVAGYSTVNSVDFWSLPGNARLREFGTRGPRDGRDSLVFDLRCTEQMAELKGRLILAWSGIERSWWRWAERNRLPVAAIYEESLLVRAMPEWQELALDWKQLQVLPLSWRQLLAQWRGIYYIFDRSACLGYVGSAYGRDNILGRWLNYAATGDGGNRLLRGRDPNQFAFSILQRTSPDLPEDDIVTLEGSWKGRLHTRAPYGLNAN</sequence>